<proteinExistence type="predicted"/>
<dbReference type="Proteomes" id="UP000593567">
    <property type="component" value="Unassembled WGS sequence"/>
</dbReference>
<sequence>MKRDSPGGFLQSPCDRTTMVARPHGSPLQMLDKASQYVNSSKRRGFHQIPQPPAGANGVQLEGNYSLFQGLISLAQTDLSVKPEPPFQIFHSTSQSYISGFYTVPQFPYNGL</sequence>
<dbReference type="AlphaFoldDB" id="A0A7J7JAN7"/>
<protein>
    <submittedName>
        <fullName evidence="1">Uncharacterized protein</fullName>
    </submittedName>
</protein>
<dbReference type="EMBL" id="VXIV02002815">
    <property type="protein sequence ID" value="KAF6022691.1"/>
    <property type="molecule type" value="Genomic_DNA"/>
</dbReference>
<gene>
    <name evidence="1" type="ORF">EB796_018999</name>
</gene>
<organism evidence="1 2">
    <name type="scientific">Bugula neritina</name>
    <name type="common">Brown bryozoan</name>
    <name type="synonym">Sertularia neritina</name>
    <dbReference type="NCBI Taxonomy" id="10212"/>
    <lineage>
        <taxon>Eukaryota</taxon>
        <taxon>Metazoa</taxon>
        <taxon>Spiralia</taxon>
        <taxon>Lophotrochozoa</taxon>
        <taxon>Bryozoa</taxon>
        <taxon>Gymnolaemata</taxon>
        <taxon>Cheilostomatida</taxon>
        <taxon>Flustrina</taxon>
        <taxon>Buguloidea</taxon>
        <taxon>Bugulidae</taxon>
        <taxon>Bugula</taxon>
    </lineage>
</organism>
<keyword evidence="2" id="KW-1185">Reference proteome</keyword>
<evidence type="ECO:0000313" key="1">
    <source>
        <dbReference type="EMBL" id="KAF6022691.1"/>
    </source>
</evidence>
<reference evidence="1" key="1">
    <citation type="submission" date="2020-06" db="EMBL/GenBank/DDBJ databases">
        <title>Draft genome of Bugula neritina, a colonial animal packing powerful symbionts and potential medicines.</title>
        <authorList>
            <person name="Rayko M."/>
        </authorList>
    </citation>
    <scope>NUCLEOTIDE SEQUENCE [LARGE SCALE GENOMIC DNA]</scope>
    <source>
        <strain evidence="1">Kwan_BN1</strain>
    </source>
</reference>
<name>A0A7J7JAN7_BUGNE</name>
<comment type="caution">
    <text evidence="1">The sequence shown here is derived from an EMBL/GenBank/DDBJ whole genome shotgun (WGS) entry which is preliminary data.</text>
</comment>
<evidence type="ECO:0000313" key="2">
    <source>
        <dbReference type="Proteomes" id="UP000593567"/>
    </source>
</evidence>
<accession>A0A7J7JAN7</accession>